<proteinExistence type="predicted"/>
<sequence>MAGLSAYLLDRERRHRTRLYENRMEGPDYATPPGDMGQVVFTAALTGATAYADGTALLSGAAGYVLGIPADSLTGILDEAQRYLAWLGAQGELGTVHPWAAVVAADLAERIRRRALGPGRGAGWLLWMCGRMATPQLAARLVPRMWRAARDRGVGAPDWTGAIPPRDSALSPERYRALLNQRTTGAAFTPHSGSVRVDAPHGAVICLWDGASTVRYAADGTRAVLDHPPATPDDPSAGRRGAAVFTRGDRLAAGWLAAYTGAGAAGEA</sequence>
<dbReference type="Proteomes" id="UP000195755">
    <property type="component" value="Chromosome"/>
</dbReference>
<dbReference type="EMBL" id="CP021744">
    <property type="protein sequence ID" value="ARZ66678.1"/>
    <property type="molecule type" value="Genomic_DNA"/>
</dbReference>
<protein>
    <submittedName>
        <fullName evidence="1">DEAD/DEAH box helicase</fullName>
    </submittedName>
</protein>
<evidence type="ECO:0000313" key="1">
    <source>
        <dbReference type="EMBL" id="ARZ66678.1"/>
    </source>
</evidence>
<reference evidence="1 2" key="1">
    <citation type="submission" date="2017-06" db="EMBL/GenBank/DDBJ databases">
        <title>Streptomyces albireticuli Genome sequencing and assembly.</title>
        <authorList>
            <person name="Wang Y."/>
            <person name="Du B."/>
            <person name="Ding Y."/>
            <person name="Liu H."/>
            <person name="Hou Q."/>
            <person name="Liu K."/>
            <person name="Yao L."/>
            <person name="Wang C."/>
        </authorList>
    </citation>
    <scope>NUCLEOTIDE SEQUENCE [LARGE SCALE GENOMIC DNA]</scope>
    <source>
        <strain evidence="1 2">MDJK11</strain>
    </source>
</reference>
<dbReference type="KEGG" id="salj:SMD11_1013"/>
<dbReference type="AlphaFoldDB" id="A0A1Z2KXB6"/>
<gene>
    <name evidence="1" type="ORF">SMD11_1013</name>
</gene>
<keyword evidence="1" id="KW-0378">Hydrolase</keyword>
<keyword evidence="1" id="KW-0067">ATP-binding</keyword>
<keyword evidence="1" id="KW-0347">Helicase</keyword>
<dbReference type="GO" id="GO:0004386">
    <property type="term" value="F:helicase activity"/>
    <property type="evidence" value="ECO:0007669"/>
    <property type="project" value="UniProtKB-KW"/>
</dbReference>
<name>A0A1Z2KXB6_9ACTN</name>
<organism evidence="1 2">
    <name type="scientific">Streptomyces albireticuli</name>
    <dbReference type="NCBI Taxonomy" id="1940"/>
    <lineage>
        <taxon>Bacteria</taxon>
        <taxon>Bacillati</taxon>
        <taxon>Actinomycetota</taxon>
        <taxon>Actinomycetes</taxon>
        <taxon>Kitasatosporales</taxon>
        <taxon>Streptomycetaceae</taxon>
        <taxon>Streptomyces</taxon>
    </lineage>
</organism>
<accession>A0A1Z2KXB6</accession>
<evidence type="ECO:0000313" key="2">
    <source>
        <dbReference type="Proteomes" id="UP000195755"/>
    </source>
</evidence>
<keyword evidence="1" id="KW-0547">Nucleotide-binding</keyword>